<evidence type="ECO:0000313" key="2">
    <source>
        <dbReference type="EMBL" id="CAK0819034.1"/>
    </source>
</evidence>
<accession>A0ABN9RK78</accession>
<reference evidence="2" key="1">
    <citation type="submission" date="2023-10" db="EMBL/GenBank/DDBJ databases">
        <authorList>
            <person name="Chen Y."/>
            <person name="Shah S."/>
            <person name="Dougan E. K."/>
            <person name="Thang M."/>
            <person name="Chan C."/>
        </authorList>
    </citation>
    <scope>NUCLEOTIDE SEQUENCE [LARGE SCALE GENOMIC DNA]</scope>
</reference>
<dbReference type="Proteomes" id="UP001189429">
    <property type="component" value="Unassembled WGS sequence"/>
</dbReference>
<name>A0ABN9RK78_9DINO</name>
<gene>
    <name evidence="2" type="ORF">PCOR1329_LOCUS21123</name>
</gene>
<protein>
    <submittedName>
        <fullName evidence="2">Uncharacterized protein</fullName>
    </submittedName>
</protein>
<proteinExistence type="predicted"/>
<feature type="non-terminal residue" evidence="2">
    <location>
        <position position="135"/>
    </location>
</feature>
<comment type="caution">
    <text evidence="2">The sequence shown here is derived from an EMBL/GenBank/DDBJ whole genome shotgun (WGS) entry which is preliminary data.</text>
</comment>
<feature type="region of interest" description="Disordered" evidence="1">
    <location>
        <begin position="103"/>
        <end position="135"/>
    </location>
</feature>
<evidence type="ECO:0000313" key="3">
    <source>
        <dbReference type="Proteomes" id="UP001189429"/>
    </source>
</evidence>
<feature type="non-terminal residue" evidence="2">
    <location>
        <position position="1"/>
    </location>
</feature>
<evidence type="ECO:0000256" key="1">
    <source>
        <dbReference type="SAM" id="MobiDB-lite"/>
    </source>
</evidence>
<dbReference type="EMBL" id="CAUYUJ010006912">
    <property type="protein sequence ID" value="CAK0819034.1"/>
    <property type="molecule type" value="Genomic_DNA"/>
</dbReference>
<keyword evidence="3" id="KW-1185">Reference proteome</keyword>
<sequence length="135" mass="14442">FYNPKLYKPESLAQAAPQLVQVSAHRSDGGAAPPPPPETFGAYVKKGLETGGVISMLDLLVGDLDKEMTEAETSEKDAQADYETLMADAAAKRAADTQAVVEKSAAKATGEESLQNEEENKKDLTTQLMETKQAI</sequence>
<organism evidence="2 3">
    <name type="scientific">Prorocentrum cordatum</name>
    <dbReference type="NCBI Taxonomy" id="2364126"/>
    <lineage>
        <taxon>Eukaryota</taxon>
        <taxon>Sar</taxon>
        <taxon>Alveolata</taxon>
        <taxon>Dinophyceae</taxon>
        <taxon>Prorocentrales</taxon>
        <taxon>Prorocentraceae</taxon>
        <taxon>Prorocentrum</taxon>
    </lineage>
</organism>
<feature type="compositionally biased region" description="Polar residues" evidence="1">
    <location>
        <begin position="125"/>
        <end position="135"/>
    </location>
</feature>